<feature type="region of interest" description="Disordered" evidence="1">
    <location>
        <begin position="1"/>
        <end position="22"/>
    </location>
</feature>
<dbReference type="AlphaFoldDB" id="A0A0E9RVH9"/>
<evidence type="ECO:0000313" key="2">
    <source>
        <dbReference type="EMBL" id="JAH32243.1"/>
    </source>
</evidence>
<dbReference type="EMBL" id="GBXM01076334">
    <property type="protein sequence ID" value="JAH32243.1"/>
    <property type="molecule type" value="Transcribed_RNA"/>
</dbReference>
<reference evidence="2" key="1">
    <citation type="submission" date="2014-11" db="EMBL/GenBank/DDBJ databases">
        <authorList>
            <person name="Amaro Gonzalez C."/>
        </authorList>
    </citation>
    <scope>NUCLEOTIDE SEQUENCE</scope>
</reference>
<dbReference type="EMBL" id="GBXM01077702">
    <property type="protein sequence ID" value="JAH30875.1"/>
    <property type="molecule type" value="Transcribed_RNA"/>
</dbReference>
<evidence type="ECO:0000256" key="1">
    <source>
        <dbReference type="SAM" id="MobiDB-lite"/>
    </source>
</evidence>
<protein>
    <submittedName>
        <fullName evidence="2">Uncharacterized protein</fullName>
    </submittedName>
</protein>
<sequence>MVHSNRRRRDEGIRSKRLGPSN</sequence>
<accession>A0A0E9RVH9</accession>
<reference evidence="2" key="2">
    <citation type="journal article" date="2015" name="Fish Shellfish Immunol.">
        <title>Early steps in the European eel (Anguilla anguilla)-Vibrio vulnificus interaction in the gills: Role of the RtxA13 toxin.</title>
        <authorList>
            <person name="Callol A."/>
            <person name="Pajuelo D."/>
            <person name="Ebbesson L."/>
            <person name="Teles M."/>
            <person name="MacKenzie S."/>
            <person name="Amaro C."/>
        </authorList>
    </citation>
    <scope>NUCLEOTIDE SEQUENCE</scope>
</reference>
<organism evidence="2">
    <name type="scientific">Anguilla anguilla</name>
    <name type="common">European freshwater eel</name>
    <name type="synonym">Muraena anguilla</name>
    <dbReference type="NCBI Taxonomy" id="7936"/>
    <lineage>
        <taxon>Eukaryota</taxon>
        <taxon>Metazoa</taxon>
        <taxon>Chordata</taxon>
        <taxon>Craniata</taxon>
        <taxon>Vertebrata</taxon>
        <taxon>Euteleostomi</taxon>
        <taxon>Actinopterygii</taxon>
        <taxon>Neopterygii</taxon>
        <taxon>Teleostei</taxon>
        <taxon>Anguilliformes</taxon>
        <taxon>Anguillidae</taxon>
        <taxon>Anguilla</taxon>
    </lineage>
</organism>
<proteinExistence type="predicted"/>
<name>A0A0E9RVH9_ANGAN</name>